<accession>A0A8C4NCK1</accession>
<proteinExistence type="predicted"/>
<evidence type="ECO:0000256" key="1">
    <source>
        <dbReference type="ARBA" id="ARBA00004308"/>
    </source>
</evidence>
<dbReference type="SUPFAM" id="SSF47473">
    <property type="entry name" value="EF-hand"/>
    <property type="match status" value="1"/>
</dbReference>
<evidence type="ECO:0000313" key="10">
    <source>
        <dbReference type="Proteomes" id="UP000694388"/>
    </source>
</evidence>
<dbReference type="InterPro" id="IPR054069">
    <property type="entry name" value="CAPN3/13-like_C_EFh"/>
</dbReference>
<evidence type="ECO:0000256" key="3">
    <source>
        <dbReference type="ARBA" id="ARBA00022490"/>
    </source>
</evidence>
<keyword evidence="7" id="KW-0472">Membrane</keyword>
<keyword evidence="10" id="KW-1185">Reference proteome</keyword>
<dbReference type="GO" id="GO:0005509">
    <property type="term" value="F:calcium ion binding"/>
    <property type="evidence" value="ECO:0007669"/>
    <property type="project" value="InterPro"/>
</dbReference>
<dbReference type="Gene3D" id="1.10.238.10">
    <property type="entry name" value="EF-hand"/>
    <property type="match status" value="1"/>
</dbReference>
<evidence type="ECO:0000256" key="5">
    <source>
        <dbReference type="ARBA" id="ARBA00022737"/>
    </source>
</evidence>
<dbReference type="InterPro" id="IPR011992">
    <property type="entry name" value="EF-hand-dom_pair"/>
</dbReference>
<dbReference type="GO" id="GO:0110158">
    <property type="term" value="C:calpain complex"/>
    <property type="evidence" value="ECO:0007669"/>
    <property type="project" value="TreeGrafter"/>
</dbReference>
<sequence length="122" mass="14047">MVSLMDNDGSAKLGVEEFYLLWQKIKQWQRDFIEFDTDGSGYLSSFEVRTALGKAGIKLNNRVLQMVVMRFSDDQCQVDFDNYICCVVRLESMFRIFKAMDPDGSNTMDLNLAQFLLVTMTS</sequence>
<name>A0A8C4NCK1_EPTBU</name>
<evidence type="ECO:0000259" key="8">
    <source>
        <dbReference type="PROSITE" id="PS50222"/>
    </source>
</evidence>
<dbReference type="Pfam" id="PF21875">
    <property type="entry name" value="CAPN13-like_C_EFh"/>
    <property type="match status" value="1"/>
</dbReference>
<reference evidence="9" key="2">
    <citation type="submission" date="2025-09" db="UniProtKB">
        <authorList>
            <consortium name="Ensembl"/>
        </authorList>
    </citation>
    <scope>IDENTIFICATION</scope>
</reference>
<keyword evidence="5" id="KW-0677">Repeat</keyword>
<organism evidence="9 10">
    <name type="scientific">Eptatretus burgeri</name>
    <name type="common">Inshore hagfish</name>
    <dbReference type="NCBI Taxonomy" id="7764"/>
    <lineage>
        <taxon>Eukaryota</taxon>
        <taxon>Metazoa</taxon>
        <taxon>Chordata</taxon>
        <taxon>Craniata</taxon>
        <taxon>Vertebrata</taxon>
        <taxon>Cyclostomata</taxon>
        <taxon>Myxini</taxon>
        <taxon>Myxiniformes</taxon>
        <taxon>Myxinidae</taxon>
        <taxon>Eptatretinae</taxon>
        <taxon>Eptatretus</taxon>
    </lineage>
</organism>
<evidence type="ECO:0000256" key="4">
    <source>
        <dbReference type="ARBA" id="ARBA00022723"/>
    </source>
</evidence>
<evidence type="ECO:0000256" key="6">
    <source>
        <dbReference type="ARBA" id="ARBA00022837"/>
    </source>
</evidence>
<dbReference type="InterPro" id="IPR018247">
    <property type="entry name" value="EF_Hand_1_Ca_BS"/>
</dbReference>
<keyword evidence="3" id="KW-0963">Cytoplasm</keyword>
<keyword evidence="4" id="KW-0479">Metal-binding</keyword>
<feature type="domain" description="EF-hand" evidence="8">
    <location>
        <begin position="23"/>
        <end position="58"/>
    </location>
</feature>
<dbReference type="Ensembl" id="ENSEBUT00000005211.1">
    <property type="protein sequence ID" value="ENSEBUP00000004773.1"/>
    <property type="gene ID" value="ENSEBUG00000003327.1"/>
</dbReference>
<dbReference type="OMA" id="RCSDENS"/>
<evidence type="ECO:0000256" key="7">
    <source>
        <dbReference type="ARBA" id="ARBA00023136"/>
    </source>
</evidence>
<comment type="subcellular location">
    <subcellularLocation>
        <location evidence="2">Cytoplasm</location>
    </subcellularLocation>
    <subcellularLocation>
        <location evidence="1">Endomembrane system</location>
    </subcellularLocation>
</comment>
<dbReference type="PROSITE" id="PS00018">
    <property type="entry name" value="EF_HAND_1"/>
    <property type="match status" value="1"/>
</dbReference>
<dbReference type="AlphaFoldDB" id="A0A8C4NCK1"/>
<dbReference type="Proteomes" id="UP000694388">
    <property type="component" value="Unplaced"/>
</dbReference>
<evidence type="ECO:0000256" key="2">
    <source>
        <dbReference type="ARBA" id="ARBA00004496"/>
    </source>
</evidence>
<dbReference type="InterPro" id="IPR002048">
    <property type="entry name" value="EF_hand_dom"/>
</dbReference>
<dbReference type="PANTHER" id="PTHR46735">
    <property type="entry name" value="CALPAIN, SMALL SUBUNIT 1 A-RELATED"/>
    <property type="match status" value="1"/>
</dbReference>
<dbReference type="PANTHER" id="PTHR46735:SF3">
    <property type="entry name" value="CALPAIN SMALL SUBUNIT 1-RELATED"/>
    <property type="match status" value="1"/>
</dbReference>
<reference evidence="9" key="1">
    <citation type="submission" date="2025-08" db="UniProtKB">
        <authorList>
            <consortium name="Ensembl"/>
        </authorList>
    </citation>
    <scope>IDENTIFICATION</scope>
</reference>
<dbReference type="PROSITE" id="PS50222">
    <property type="entry name" value="EF_HAND_2"/>
    <property type="match status" value="1"/>
</dbReference>
<dbReference type="GO" id="GO:0012505">
    <property type="term" value="C:endomembrane system"/>
    <property type="evidence" value="ECO:0007669"/>
    <property type="project" value="UniProtKB-SubCell"/>
</dbReference>
<keyword evidence="6" id="KW-0106">Calcium</keyword>
<dbReference type="GeneTree" id="ENSGT00940000158672"/>
<evidence type="ECO:0000313" key="9">
    <source>
        <dbReference type="Ensembl" id="ENSEBUP00000004773.1"/>
    </source>
</evidence>
<protein>
    <recommendedName>
        <fullName evidence="8">EF-hand domain-containing protein</fullName>
    </recommendedName>
</protein>